<dbReference type="Proteomes" id="UP000299102">
    <property type="component" value="Unassembled WGS sequence"/>
</dbReference>
<proteinExistence type="predicted"/>
<gene>
    <name evidence="2" type="ORF">EVAR_54198_1</name>
</gene>
<feature type="region of interest" description="Disordered" evidence="1">
    <location>
        <begin position="197"/>
        <end position="216"/>
    </location>
</feature>
<reference evidence="2 3" key="1">
    <citation type="journal article" date="2019" name="Commun. Biol.">
        <title>The bagworm genome reveals a unique fibroin gene that provides high tensile strength.</title>
        <authorList>
            <person name="Kono N."/>
            <person name="Nakamura H."/>
            <person name="Ohtoshi R."/>
            <person name="Tomita M."/>
            <person name="Numata K."/>
            <person name="Arakawa K."/>
        </authorList>
    </citation>
    <scope>NUCLEOTIDE SEQUENCE [LARGE SCALE GENOMIC DNA]</scope>
</reference>
<evidence type="ECO:0000313" key="3">
    <source>
        <dbReference type="Proteomes" id="UP000299102"/>
    </source>
</evidence>
<feature type="region of interest" description="Disordered" evidence="1">
    <location>
        <begin position="144"/>
        <end position="176"/>
    </location>
</feature>
<feature type="compositionally biased region" description="Basic and acidic residues" evidence="1">
    <location>
        <begin position="145"/>
        <end position="159"/>
    </location>
</feature>
<keyword evidence="3" id="KW-1185">Reference proteome</keyword>
<name>A0A4C1YGY9_EUMVA</name>
<organism evidence="2 3">
    <name type="scientific">Eumeta variegata</name>
    <name type="common">Bagworm moth</name>
    <name type="synonym">Eumeta japonica</name>
    <dbReference type="NCBI Taxonomy" id="151549"/>
    <lineage>
        <taxon>Eukaryota</taxon>
        <taxon>Metazoa</taxon>
        <taxon>Ecdysozoa</taxon>
        <taxon>Arthropoda</taxon>
        <taxon>Hexapoda</taxon>
        <taxon>Insecta</taxon>
        <taxon>Pterygota</taxon>
        <taxon>Neoptera</taxon>
        <taxon>Endopterygota</taxon>
        <taxon>Lepidoptera</taxon>
        <taxon>Glossata</taxon>
        <taxon>Ditrysia</taxon>
        <taxon>Tineoidea</taxon>
        <taxon>Psychidae</taxon>
        <taxon>Oiketicinae</taxon>
        <taxon>Eumeta</taxon>
    </lineage>
</organism>
<evidence type="ECO:0000256" key="1">
    <source>
        <dbReference type="SAM" id="MobiDB-lite"/>
    </source>
</evidence>
<protein>
    <submittedName>
        <fullName evidence="2">Uncharacterized protein</fullName>
    </submittedName>
</protein>
<comment type="caution">
    <text evidence="2">The sequence shown here is derived from an EMBL/GenBank/DDBJ whole genome shotgun (WGS) entry which is preliminary data.</text>
</comment>
<dbReference type="AlphaFoldDB" id="A0A4C1YGY9"/>
<sequence length="649" mass="73453">MEAQRSRPSASDQKVPRGILTMSELTDEFLTKAQSNHSLCVNFKPPVLVAVTVLVTMAVVTGQHVSFKTSNRSAVLSSRNYNNTTCYRLFTAEAHDNTSERRSVGAEVHGLPLYGGRKTSEKFVTLRKKFVTFWSNRVKRKKYPRIREKRTTNARERSPRRSGRRRDIASGSGCGKDEMLINGKNCVMPAHIGSSGGFSSIDQPRRPPQALSYLPPANPNAITSATPQVDAQTAPVLGYTYATQRIPFTYPFTTSTQKPTTSTQPSEVSSEKNYINEPAGYHYPIPAKPFLYDATGTPFSIPSWANNLPIRPPSSIIEPPILPSDRLNRLTINDYSTTRPPNHYSLLSDRPSEYFSQTFDYNSLSPKPQVLSFSNIFKPQSYNQPKNQYVFTDYKPLSYNSSEVTNSGYKSQASFKENIPIRHISTGMKHSTHITPIKPKPEFIFRFFPSKTTHPSYNFSRNIKPLHQDYQFSAKPNLKKSLTSSKYQYPTLGKLPLFSSFSTTASSTPHYPSTTKPTEYHSTKITKRPMEYLPPVFNTPLTFKPPTFYPSTITTPPVPYPRTTEHPVKYNSLMIQPFSYNHTKSQNPNKYIPTTAKFPIYDETTLKASVYYPPFKNKFYANSRPSLQTSSSAQHQGYMYDKPAVPFEF</sequence>
<accession>A0A4C1YGY9</accession>
<dbReference type="EMBL" id="BGZK01001191">
    <property type="protein sequence ID" value="GBP73899.1"/>
    <property type="molecule type" value="Genomic_DNA"/>
</dbReference>
<evidence type="ECO:0000313" key="2">
    <source>
        <dbReference type="EMBL" id="GBP73899.1"/>
    </source>
</evidence>